<evidence type="ECO:0000313" key="3">
    <source>
        <dbReference type="Proteomes" id="UP001327219"/>
    </source>
</evidence>
<sequence length="156" mass="17489">MMNYFFDNQLDFWYLLGALLLIMEMLMGGTIIMFFAGIAAFSVAFVIRFDVVTLNSIISQVGMFCAFLCFWSISLWKPARYIVNLNKPAKDYNNFEGSVAVVYSDELDNKKVGEIKWSGAVCKAKLTAVNGVAPVRKGDNVKIISVENNVFLVENV</sequence>
<keyword evidence="1" id="KW-0472">Membrane</keyword>
<protein>
    <submittedName>
        <fullName evidence="2">NfeD family protein</fullName>
    </submittedName>
</protein>
<keyword evidence="1" id="KW-0812">Transmembrane</keyword>
<evidence type="ECO:0000256" key="1">
    <source>
        <dbReference type="SAM" id="Phobius"/>
    </source>
</evidence>
<accession>A0ABZ0UKT7</accession>
<keyword evidence="1" id="KW-1133">Transmembrane helix</keyword>
<dbReference type="Proteomes" id="UP001327219">
    <property type="component" value="Chromosome"/>
</dbReference>
<keyword evidence="3" id="KW-1185">Reference proteome</keyword>
<gene>
    <name evidence="2" type="ORF">Bandiella_00668</name>
</gene>
<reference evidence="2 3" key="1">
    <citation type="submission" date="2022-11" db="EMBL/GenBank/DDBJ databases">
        <title>Host association and intracellularity evolved multiple times independently in the Rickettsiales.</title>
        <authorList>
            <person name="Castelli M."/>
            <person name="Nardi T."/>
            <person name="Gammuto L."/>
            <person name="Bellinzona G."/>
            <person name="Sabaneyeva E."/>
            <person name="Potekhin A."/>
            <person name="Serra V."/>
            <person name="Petroni G."/>
            <person name="Sassera D."/>
        </authorList>
    </citation>
    <scope>NUCLEOTIDE SEQUENCE [LARGE SCALE GENOMIC DNA]</scope>
    <source>
        <strain evidence="2 3">NDG2</strain>
    </source>
</reference>
<proteinExistence type="predicted"/>
<dbReference type="EMBL" id="CP110820">
    <property type="protein sequence ID" value="WPX96552.1"/>
    <property type="molecule type" value="Genomic_DNA"/>
</dbReference>
<feature type="transmembrane region" description="Helical" evidence="1">
    <location>
        <begin position="57"/>
        <end position="76"/>
    </location>
</feature>
<evidence type="ECO:0000313" key="2">
    <source>
        <dbReference type="EMBL" id="WPX96552.1"/>
    </source>
</evidence>
<organism evidence="2 3">
    <name type="scientific">Candidatus Bandiella euplotis</name>
    <dbReference type="NCBI Taxonomy" id="1664265"/>
    <lineage>
        <taxon>Bacteria</taxon>
        <taxon>Pseudomonadati</taxon>
        <taxon>Pseudomonadota</taxon>
        <taxon>Alphaproteobacteria</taxon>
        <taxon>Rickettsiales</taxon>
        <taxon>Candidatus Midichloriaceae</taxon>
        <taxon>Candidatus Bandiella</taxon>
    </lineage>
</organism>
<dbReference type="RefSeq" id="WP_323733316.1">
    <property type="nucleotide sequence ID" value="NZ_CP110820.1"/>
</dbReference>
<feature type="transmembrane region" description="Helical" evidence="1">
    <location>
        <begin position="12"/>
        <end position="45"/>
    </location>
</feature>
<name>A0ABZ0UKT7_9RICK</name>